<dbReference type="PANTHER" id="PTHR47385:SF21">
    <property type="entry name" value="CALPONIN-HOMOLOGY (CH) DOMAIN-CONTAINING PROTEIN"/>
    <property type="match status" value="1"/>
</dbReference>
<dbReference type="GO" id="GO:0015629">
    <property type="term" value="C:actin cytoskeleton"/>
    <property type="evidence" value="ECO:0007669"/>
    <property type="project" value="TreeGrafter"/>
</dbReference>
<dbReference type="InterPro" id="IPR050606">
    <property type="entry name" value="Calponin-like"/>
</dbReference>
<feature type="region of interest" description="Disordered" evidence="1">
    <location>
        <begin position="192"/>
        <end position="216"/>
    </location>
</feature>
<feature type="compositionally biased region" description="Polar residues" evidence="1">
    <location>
        <begin position="203"/>
        <end position="216"/>
    </location>
</feature>
<evidence type="ECO:0000256" key="1">
    <source>
        <dbReference type="SAM" id="MobiDB-lite"/>
    </source>
</evidence>
<dbReference type="InterPro" id="IPR036872">
    <property type="entry name" value="CH_dom_sf"/>
</dbReference>
<dbReference type="AlphaFoldDB" id="A0A151Z3Q7"/>
<dbReference type="GO" id="GO:0051015">
    <property type="term" value="F:actin filament binding"/>
    <property type="evidence" value="ECO:0007669"/>
    <property type="project" value="TreeGrafter"/>
</dbReference>
<dbReference type="Pfam" id="PF00307">
    <property type="entry name" value="CH"/>
    <property type="match status" value="1"/>
</dbReference>
<feature type="transmembrane region" description="Helical" evidence="2">
    <location>
        <begin position="506"/>
        <end position="531"/>
    </location>
</feature>
<dbReference type="PROSITE" id="PS50021">
    <property type="entry name" value="CH"/>
    <property type="match status" value="1"/>
</dbReference>
<dbReference type="InParanoid" id="A0A151Z3Q7"/>
<dbReference type="FunCoup" id="A0A151Z3Q7">
    <property type="interactions" value="304"/>
</dbReference>
<keyword evidence="2" id="KW-0812">Transmembrane</keyword>
<dbReference type="SMART" id="SM00033">
    <property type="entry name" value="CH"/>
    <property type="match status" value="1"/>
</dbReference>
<dbReference type="Gene3D" id="1.10.418.10">
    <property type="entry name" value="Calponin-like domain"/>
    <property type="match status" value="1"/>
</dbReference>
<feature type="region of interest" description="Disordered" evidence="1">
    <location>
        <begin position="283"/>
        <end position="324"/>
    </location>
</feature>
<dbReference type="EMBL" id="LODT01000051">
    <property type="protein sequence ID" value="KYQ88589.1"/>
    <property type="molecule type" value="Genomic_DNA"/>
</dbReference>
<sequence length="541" mass="60964">MFTDRRKDKLTRLYLERKTKLLEWIKEYFNINEESIDTQCDDLLELIGDGVILCKLMNIYQPQSIEKIIQPKNGKFFYQRIENINAFISQCHNLEVPIVFQTLDLFENKNPVRVVNCLYCLVEIIDKNIAKRRLKRKKEFSVEEIARANTELEVEKETSGEQFSGILSDSLLHSTASVVDFNNSTTSTVVGTNSVIYNPPHQSPSTPQNQHPNINSVIKTPQNSVISFHTSPSNSSTSNTSSNTVQFQMSNVNSYETSNLSILNTSHQRTTVVSSPLTKIIGTSNTSLQSNGSNGSNHSSTISKPISNSSQNHTNSGPQPNKSYLSSIVSQQEQIQRDQLIAQDNFLRDINSSTNNYNDINSVSEPIGLQHIATSSTIKTASISSIPVKHSFAFSNHSAEIDNIINNTLYNSNKKNLNSIQNSTINNSNNNIHNNNIFTHDTDTPYKPLIKSNSNEHSLYQKSQQQQQQQLLQNQTQQQQLQQHSPSKSATIKQAFTINSTKKSNICLSLIAFIYICIITIISIIIWLFFYTENNDKLSSL</sequence>
<dbReference type="SUPFAM" id="SSF47576">
    <property type="entry name" value="Calponin-homology domain, CH-domain"/>
    <property type="match status" value="1"/>
</dbReference>
<comment type="caution">
    <text evidence="4">The sequence shown here is derived from an EMBL/GenBank/DDBJ whole genome shotgun (WGS) entry which is preliminary data.</text>
</comment>
<feature type="domain" description="Calponin-homology (CH)" evidence="3">
    <location>
        <begin position="15"/>
        <end position="126"/>
    </location>
</feature>
<keyword evidence="5" id="KW-1185">Reference proteome</keyword>
<evidence type="ECO:0000313" key="4">
    <source>
        <dbReference type="EMBL" id="KYQ88589.1"/>
    </source>
</evidence>
<dbReference type="OMA" id="YQMTNSN"/>
<organism evidence="4 5">
    <name type="scientific">Tieghemostelium lacteum</name>
    <name type="common">Slime mold</name>
    <name type="synonym">Dictyostelium lacteum</name>
    <dbReference type="NCBI Taxonomy" id="361077"/>
    <lineage>
        <taxon>Eukaryota</taxon>
        <taxon>Amoebozoa</taxon>
        <taxon>Evosea</taxon>
        <taxon>Eumycetozoa</taxon>
        <taxon>Dictyostelia</taxon>
        <taxon>Dictyosteliales</taxon>
        <taxon>Raperosteliaceae</taxon>
        <taxon>Tieghemostelium</taxon>
    </lineage>
</organism>
<keyword evidence="2" id="KW-0472">Membrane</keyword>
<proteinExistence type="predicted"/>
<dbReference type="InterPro" id="IPR001715">
    <property type="entry name" value="CH_dom"/>
</dbReference>
<dbReference type="STRING" id="361077.A0A151Z3Q7"/>
<reference evidence="4 5" key="1">
    <citation type="submission" date="2015-12" db="EMBL/GenBank/DDBJ databases">
        <title>Dictyostelia acquired genes for synthesis and detection of signals that induce cell-type specialization by lateral gene transfer from prokaryotes.</title>
        <authorList>
            <person name="Gloeckner G."/>
            <person name="Schaap P."/>
        </authorList>
    </citation>
    <scope>NUCLEOTIDE SEQUENCE [LARGE SCALE GENOMIC DNA]</scope>
    <source>
        <strain evidence="4 5">TK</strain>
    </source>
</reference>
<feature type="compositionally biased region" description="Polar residues" evidence="1">
    <location>
        <begin position="311"/>
        <end position="324"/>
    </location>
</feature>
<feature type="compositionally biased region" description="Low complexity" evidence="1">
    <location>
        <begin position="283"/>
        <end position="310"/>
    </location>
</feature>
<dbReference type="Proteomes" id="UP000076078">
    <property type="component" value="Unassembled WGS sequence"/>
</dbReference>
<dbReference type="CDD" id="cd00014">
    <property type="entry name" value="CH_SF"/>
    <property type="match status" value="1"/>
</dbReference>
<dbReference type="OrthoDB" id="21595at2759"/>
<protein>
    <recommendedName>
        <fullName evidence="3">Calponin-homology (CH) domain-containing protein</fullName>
    </recommendedName>
</protein>
<dbReference type="PANTHER" id="PTHR47385">
    <property type="entry name" value="CALPONIN"/>
    <property type="match status" value="1"/>
</dbReference>
<evidence type="ECO:0000256" key="2">
    <source>
        <dbReference type="SAM" id="Phobius"/>
    </source>
</evidence>
<dbReference type="GO" id="GO:0007015">
    <property type="term" value="P:actin filament organization"/>
    <property type="evidence" value="ECO:0007669"/>
    <property type="project" value="TreeGrafter"/>
</dbReference>
<gene>
    <name evidence="4" type="ORF">DLAC_11327</name>
</gene>
<evidence type="ECO:0000313" key="5">
    <source>
        <dbReference type="Proteomes" id="UP000076078"/>
    </source>
</evidence>
<accession>A0A151Z3Q7</accession>
<evidence type="ECO:0000259" key="3">
    <source>
        <dbReference type="PROSITE" id="PS50021"/>
    </source>
</evidence>
<keyword evidence="2" id="KW-1133">Transmembrane helix</keyword>
<name>A0A151Z3Q7_TIELA</name>